<evidence type="ECO:0000313" key="2">
    <source>
        <dbReference type="Proteomes" id="UP001165082"/>
    </source>
</evidence>
<name>A0A9W6ZLB3_9STRA</name>
<protein>
    <submittedName>
        <fullName evidence="1">Uncharacterized protein</fullName>
    </submittedName>
</protein>
<dbReference type="OrthoDB" id="10494933at2759"/>
<gene>
    <name evidence="1" type="ORF">TrRE_jg7906</name>
</gene>
<evidence type="ECO:0000313" key="1">
    <source>
        <dbReference type="EMBL" id="GMH52584.1"/>
    </source>
</evidence>
<reference evidence="1" key="1">
    <citation type="submission" date="2022-07" db="EMBL/GenBank/DDBJ databases">
        <title>Genome analysis of Parmales, a sister group of diatoms, reveals the evolutionary specialization of diatoms from phago-mixotrophs to photoautotrophs.</title>
        <authorList>
            <person name="Ban H."/>
            <person name="Sato S."/>
            <person name="Yoshikawa S."/>
            <person name="Kazumasa Y."/>
            <person name="Nakamura Y."/>
            <person name="Ichinomiya M."/>
            <person name="Saitoh K."/>
            <person name="Sato N."/>
            <person name="Blanc-Mathieu R."/>
            <person name="Endo H."/>
            <person name="Kuwata A."/>
            <person name="Ogata H."/>
        </authorList>
    </citation>
    <scope>NUCLEOTIDE SEQUENCE</scope>
</reference>
<proteinExistence type="predicted"/>
<sequence>DWSGPPSLYLNSIFDFKASPGKGLLKFTSPATEDPRLPPFGKTLLASDPDRYIVSFDGPPQVALLPSTHAFVLVGCVFRGGVEDGAPLVEAIIVGEGARTWIRPNQEFKRREGGNEWDERKLRNLRTYADDRPAAKEVGGKLYYVWDEQDVYYVEEGQW</sequence>
<organism evidence="1 2">
    <name type="scientific">Triparma retinervis</name>
    <dbReference type="NCBI Taxonomy" id="2557542"/>
    <lineage>
        <taxon>Eukaryota</taxon>
        <taxon>Sar</taxon>
        <taxon>Stramenopiles</taxon>
        <taxon>Ochrophyta</taxon>
        <taxon>Bolidophyceae</taxon>
        <taxon>Parmales</taxon>
        <taxon>Triparmaceae</taxon>
        <taxon>Triparma</taxon>
    </lineage>
</organism>
<feature type="non-terminal residue" evidence="1">
    <location>
        <position position="1"/>
    </location>
</feature>
<dbReference type="Proteomes" id="UP001165082">
    <property type="component" value="Unassembled WGS sequence"/>
</dbReference>
<dbReference type="AlphaFoldDB" id="A0A9W6ZLB3"/>
<accession>A0A9W6ZLB3</accession>
<keyword evidence="2" id="KW-1185">Reference proteome</keyword>
<comment type="caution">
    <text evidence="1">The sequence shown here is derived from an EMBL/GenBank/DDBJ whole genome shotgun (WGS) entry which is preliminary data.</text>
</comment>
<dbReference type="EMBL" id="BRXZ01002027">
    <property type="protein sequence ID" value="GMH52584.1"/>
    <property type="molecule type" value="Genomic_DNA"/>
</dbReference>